<keyword evidence="1" id="KW-0472">Membrane</keyword>
<evidence type="ECO:0000313" key="3">
    <source>
        <dbReference type="Proteomes" id="UP000263754"/>
    </source>
</evidence>
<reference evidence="2 3" key="1">
    <citation type="submission" date="2018-08" db="EMBL/GenBank/DDBJ databases">
        <title>A genome reference for cultivated species of the human gut microbiota.</title>
        <authorList>
            <person name="Zou Y."/>
            <person name="Xue W."/>
            <person name="Luo G."/>
        </authorList>
    </citation>
    <scope>NUCLEOTIDE SEQUENCE [LARGE SCALE GENOMIC DNA]</scope>
    <source>
        <strain evidence="2 3">TM10-17</strain>
    </source>
</reference>
<gene>
    <name evidence="2" type="ORF">DXD90_16650</name>
</gene>
<dbReference type="InterPro" id="IPR035177">
    <property type="entry name" value="TssN"/>
</dbReference>
<evidence type="ECO:0000313" key="2">
    <source>
        <dbReference type="EMBL" id="RGI72840.1"/>
    </source>
</evidence>
<sequence>MENIFGRFLTSYLLFPIIAFLLGGVVFLIAKKNKLMGNRKLITYVLVTILILILPALTGFLQQYFIPYIYIALQLLYLLLGYYHLKAIDLFLPDFMQKPFKYEIIFTVVLCIMGMAFFSLVFNLCSELQYGWWASTSVVPFIFISLFRKTYRTYLDIPLEIYKIWEYSDDRNVADYSSIDASELILVNIELFKQIGDPIPFHLSVQASDTMIFGNWFQRCIKDHSRKYPMSRIHYNDNEIPYGWIFYTKPSFFMPRKYIDPDLSFTDNKIKGGYTIIAKRVRKEKVFS</sequence>
<accession>A0A374MPV9</accession>
<feature type="transmembrane region" description="Helical" evidence="1">
    <location>
        <begin position="12"/>
        <end position="29"/>
    </location>
</feature>
<protein>
    <recommendedName>
        <fullName evidence="4">TssN family type VI secretion system protein</fullName>
    </recommendedName>
</protein>
<name>A0A374MPV9_BACUN</name>
<dbReference type="RefSeq" id="WP_117963624.1">
    <property type="nucleotide sequence ID" value="NZ_QSOF01000028.1"/>
</dbReference>
<feature type="transmembrane region" description="Helical" evidence="1">
    <location>
        <begin position="104"/>
        <end position="124"/>
    </location>
</feature>
<evidence type="ECO:0008006" key="4">
    <source>
        <dbReference type="Google" id="ProtNLM"/>
    </source>
</evidence>
<feature type="transmembrane region" description="Helical" evidence="1">
    <location>
        <begin position="64"/>
        <end position="83"/>
    </location>
</feature>
<keyword evidence="1" id="KW-1133">Transmembrane helix</keyword>
<dbReference type="AlphaFoldDB" id="A0A374MPV9"/>
<feature type="transmembrane region" description="Helical" evidence="1">
    <location>
        <begin position="130"/>
        <end position="147"/>
    </location>
</feature>
<evidence type="ECO:0000256" key="1">
    <source>
        <dbReference type="SAM" id="Phobius"/>
    </source>
</evidence>
<proteinExistence type="predicted"/>
<dbReference type="EMBL" id="QSOF01000028">
    <property type="protein sequence ID" value="RGI72840.1"/>
    <property type="molecule type" value="Genomic_DNA"/>
</dbReference>
<dbReference type="Proteomes" id="UP000263754">
    <property type="component" value="Unassembled WGS sequence"/>
</dbReference>
<comment type="caution">
    <text evidence="2">The sequence shown here is derived from an EMBL/GenBank/DDBJ whole genome shotgun (WGS) entry which is preliminary data.</text>
</comment>
<dbReference type="Pfam" id="PF17555">
    <property type="entry name" value="TssN"/>
    <property type="match status" value="1"/>
</dbReference>
<feature type="transmembrane region" description="Helical" evidence="1">
    <location>
        <begin position="41"/>
        <end position="58"/>
    </location>
</feature>
<keyword evidence="1" id="KW-0812">Transmembrane</keyword>
<organism evidence="2 3">
    <name type="scientific">Bacteroides uniformis</name>
    <dbReference type="NCBI Taxonomy" id="820"/>
    <lineage>
        <taxon>Bacteria</taxon>
        <taxon>Pseudomonadati</taxon>
        <taxon>Bacteroidota</taxon>
        <taxon>Bacteroidia</taxon>
        <taxon>Bacteroidales</taxon>
        <taxon>Bacteroidaceae</taxon>
        <taxon>Bacteroides</taxon>
    </lineage>
</organism>